<comment type="caution">
    <text evidence="1">The sequence shown here is derived from an EMBL/GenBank/DDBJ whole genome shotgun (WGS) entry which is preliminary data.</text>
</comment>
<dbReference type="Proteomes" id="UP000751190">
    <property type="component" value="Unassembled WGS sequence"/>
</dbReference>
<dbReference type="SUPFAM" id="SSF51197">
    <property type="entry name" value="Clavaminate synthase-like"/>
    <property type="match status" value="1"/>
</dbReference>
<keyword evidence="2" id="KW-1185">Reference proteome</keyword>
<dbReference type="Gene3D" id="2.60.120.620">
    <property type="entry name" value="q2cbj1_9rhob like domain"/>
    <property type="match status" value="1"/>
</dbReference>
<dbReference type="EMBL" id="JAGTXO010000015">
    <property type="protein sequence ID" value="KAG8463738.1"/>
    <property type="molecule type" value="Genomic_DNA"/>
</dbReference>
<dbReference type="InterPro" id="IPR051961">
    <property type="entry name" value="Fungal_Metabolite_Diox"/>
</dbReference>
<sequence length="308" mass="33405">MEDGVGGVDDLPDELLAFVTCKTAPRSFAEALALERARAAADKPDEPRPPPPPPSYRIALSGTSPSCAAVDAAARSLAQNGFVILESDPPLIEPELCARCAEDAVAECERLLAEVGRRRGINVYEKRFYSREICHRVDRGLRYDMRVDLPGASPCWAELRRASERIALRVIERSGLLAGGVHVDMQGCVTSFPSACDQHFHPDGPSRGLVNCFVALVDVDDTNGSTELKPGTHANDCPDVERVPGVPANMRAGSVLLFDFRTHHRGRAHRRSDAPRPVAYTVFGAAGVHDTHNFGGYDSVFDSADFKT</sequence>
<name>A0A8J5XGL6_DIALT</name>
<accession>A0A8J5XGL6</accession>
<proteinExistence type="predicted"/>
<dbReference type="AlphaFoldDB" id="A0A8J5XGL6"/>
<dbReference type="OrthoDB" id="413520at2759"/>
<reference evidence="1" key="1">
    <citation type="submission" date="2021-05" db="EMBL/GenBank/DDBJ databases">
        <title>The genome of the haptophyte Pavlova lutheri (Diacronema luteri, Pavlovales) - a model for lipid biosynthesis in eukaryotic algae.</title>
        <authorList>
            <person name="Hulatt C.J."/>
            <person name="Posewitz M.C."/>
        </authorList>
    </citation>
    <scope>NUCLEOTIDE SEQUENCE</scope>
    <source>
        <strain evidence="1">NIVA-4/92</strain>
    </source>
</reference>
<dbReference type="PANTHER" id="PTHR37563:SF2">
    <property type="entry name" value="PHYTANOYL-COA DIOXYGENASE FAMILY PROTEIN (AFU_ORTHOLOGUE AFUA_2G03330)"/>
    <property type="match status" value="1"/>
</dbReference>
<dbReference type="OMA" id="GTHANDC"/>
<dbReference type="Pfam" id="PF05721">
    <property type="entry name" value="PhyH"/>
    <property type="match status" value="1"/>
</dbReference>
<evidence type="ECO:0000313" key="1">
    <source>
        <dbReference type="EMBL" id="KAG8463738.1"/>
    </source>
</evidence>
<evidence type="ECO:0000313" key="2">
    <source>
        <dbReference type="Proteomes" id="UP000751190"/>
    </source>
</evidence>
<dbReference type="InterPro" id="IPR008775">
    <property type="entry name" value="Phytyl_CoA_dOase-like"/>
</dbReference>
<protein>
    <submittedName>
        <fullName evidence="1">Uncharacterized protein</fullName>
    </submittedName>
</protein>
<gene>
    <name evidence="1" type="ORF">KFE25_004011</name>
</gene>
<dbReference type="PANTHER" id="PTHR37563">
    <property type="entry name" value="PHYTANOYL-COA DIOXYGENASE FAMILY PROTEIN (AFU_ORTHOLOGUE AFUA_2G03330)"/>
    <property type="match status" value="1"/>
</dbReference>
<organism evidence="1 2">
    <name type="scientific">Diacronema lutheri</name>
    <name type="common">Unicellular marine alga</name>
    <name type="synonym">Monochrysis lutheri</name>
    <dbReference type="NCBI Taxonomy" id="2081491"/>
    <lineage>
        <taxon>Eukaryota</taxon>
        <taxon>Haptista</taxon>
        <taxon>Haptophyta</taxon>
        <taxon>Pavlovophyceae</taxon>
        <taxon>Pavlovales</taxon>
        <taxon>Pavlovaceae</taxon>
        <taxon>Diacronema</taxon>
    </lineage>
</organism>